<evidence type="ECO:0000313" key="3">
    <source>
        <dbReference type="Proteomes" id="UP000600139"/>
    </source>
</evidence>
<organism evidence="2 3">
    <name type="scientific">Luteolibacter yonseiensis</name>
    <dbReference type="NCBI Taxonomy" id="1144680"/>
    <lineage>
        <taxon>Bacteria</taxon>
        <taxon>Pseudomonadati</taxon>
        <taxon>Verrucomicrobiota</taxon>
        <taxon>Verrucomicrobiia</taxon>
        <taxon>Verrucomicrobiales</taxon>
        <taxon>Verrucomicrobiaceae</taxon>
        <taxon>Luteolibacter</taxon>
    </lineage>
</organism>
<accession>A0A934VAY1</accession>
<sequence>MSRKKPVTLLSVGLLLLAIGLVAWLREEDQRSFTPGRQADPVAPELPEPAPHPASENTQPLILQPTTPARIYLLPDAAEIARRLNSGETSPQEDLEIVELLLTIFRKANNGLNPDGGLNEEIAGALAGKNFKGFAVLPPDHPAFAKNGELLDRWGAPYFFHPVTSRQIDVRSAGPDRALWTEDDVVLEVN</sequence>
<dbReference type="RefSeq" id="WP_200350323.1">
    <property type="nucleotide sequence ID" value="NZ_BAABHZ010000012.1"/>
</dbReference>
<evidence type="ECO:0000313" key="2">
    <source>
        <dbReference type="EMBL" id="MBK1815361.1"/>
    </source>
</evidence>
<proteinExistence type="predicted"/>
<reference evidence="2" key="1">
    <citation type="submission" date="2021-01" db="EMBL/GenBank/DDBJ databases">
        <title>Modified the classification status of verrucomicrobia.</title>
        <authorList>
            <person name="Feng X."/>
        </authorList>
    </citation>
    <scope>NUCLEOTIDE SEQUENCE</scope>
    <source>
        <strain evidence="2">JCM 18052</strain>
    </source>
</reference>
<evidence type="ECO:0000256" key="1">
    <source>
        <dbReference type="SAM" id="MobiDB-lite"/>
    </source>
</evidence>
<name>A0A934VAY1_9BACT</name>
<protein>
    <recommendedName>
        <fullName evidence="4">Type II secretion system protein GspG C-terminal domain-containing protein</fullName>
    </recommendedName>
</protein>
<dbReference type="Proteomes" id="UP000600139">
    <property type="component" value="Unassembled WGS sequence"/>
</dbReference>
<evidence type="ECO:0008006" key="4">
    <source>
        <dbReference type="Google" id="ProtNLM"/>
    </source>
</evidence>
<dbReference type="AlphaFoldDB" id="A0A934VAY1"/>
<keyword evidence="3" id="KW-1185">Reference proteome</keyword>
<dbReference type="EMBL" id="JAENIK010000008">
    <property type="protein sequence ID" value="MBK1815361.1"/>
    <property type="molecule type" value="Genomic_DNA"/>
</dbReference>
<feature type="region of interest" description="Disordered" evidence="1">
    <location>
        <begin position="33"/>
        <end position="60"/>
    </location>
</feature>
<comment type="caution">
    <text evidence="2">The sequence shown here is derived from an EMBL/GenBank/DDBJ whole genome shotgun (WGS) entry which is preliminary data.</text>
</comment>
<gene>
    <name evidence="2" type="ORF">JIN84_07035</name>
</gene>